<evidence type="ECO:0000313" key="4">
    <source>
        <dbReference type="Proteomes" id="UP000886653"/>
    </source>
</evidence>
<sequence>MRGEHPGQGEGCTKVEDDIGTDGPVSGSHPCWLSSSSSPFLHLSLPIFPSSLYFTSVSLILLLLNS</sequence>
<dbReference type="Proteomes" id="UP000886653">
    <property type="component" value="Unassembled WGS sequence"/>
</dbReference>
<organism evidence="3 4">
    <name type="scientific">Cronartium quercuum f. sp. fusiforme G11</name>
    <dbReference type="NCBI Taxonomy" id="708437"/>
    <lineage>
        <taxon>Eukaryota</taxon>
        <taxon>Fungi</taxon>
        <taxon>Dikarya</taxon>
        <taxon>Basidiomycota</taxon>
        <taxon>Pucciniomycotina</taxon>
        <taxon>Pucciniomycetes</taxon>
        <taxon>Pucciniales</taxon>
        <taxon>Coleosporiaceae</taxon>
        <taxon>Cronartium</taxon>
    </lineage>
</organism>
<keyword evidence="2" id="KW-0812">Transmembrane</keyword>
<keyword evidence="2" id="KW-0472">Membrane</keyword>
<evidence type="ECO:0000256" key="1">
    <source>
        <dbReference type="SAM" id="MobiDB-lite"/>
    </source>
</evidence>
<evidence type="ECO:0000256" key="2">
    <source>
        <dbReference type="SAM" id="Phobius"/>
    </source>
</evidence>
<name>A0A9P6NN79_9BASI</name>
<evidence type="ECO:0000313" key="3">
    <source>
        <dbReference type="EMBL" id="KAG0149009.1"/>
    </source>
</evidence>
<feature type="compositionally biased region" description="Basic and acidic residues" evidence="1">
    <location>
        <begin position="1"/>
        <end position="17"/>
    </location>
</feature>
<keyword evidence="2" id="KW-1133">Transmembrane helix</keyword>
<proteinExistence type="predicted"/>
<protein>
    <submittedName>
        <fullName evidence="3">Uncharacterized protein</fullName>
    </submittedName>
</protein>
<feature type="region of interest" description="Disordered" evidence="1">
    <location>
        <begin position="1"/>
        <end position="23"/>
    </location>
</feature>
<accession>A0A9P6NN79</accession>
<feature type="transmembrane region" description="Helical" evidence="2">
    <location>
        <begin position="43"/>
        <end position="64"/>
    </location>
</feature>
<dbReference type="EMBL" id="MU167231">
    <property type="protein sequence ID" value="KAG0149009.1"/>
    <property type="molecule type" value="Genomic_DNA"/>
</dbReference>
<dbReference type="AlphaFoldDB" id="A0A9P6NN79"/>
<keyword evidence="4" id="KW-1185">Reference proteome</keyword>
<reference evidence="3" key="1">
    <citation type="submission" date="2013-11" db="EMBL/GenBank/DDBJ databases">
        <title>Genome sequence of the fusiform rust pathogen reveals effectors for host alternation and coevolution with pine.</title>
        <authorList>
            <consortium name="DOE Joint Genome Institute"/>
            <person name="Smith K."/>
            <person name="Pendleton A."/>
            <person name="Kubisiak T."/>
            <person name="Anderson C."/>
            <person name="Salamov A."/>
            <person name="Aerts A."/>
            <person name="Riley R."/>
            <person name="Clum A."/>
            <person name="Lindquist E."/>
            <person name="Ence D."/>
            <person name="Campbell M."/>
            <person name="Kronenberg Z."/>
            <person name="Feau N."/>
            <person name="Dhillon B."/>
            <person name="Hamelin R."/>
            <person name="Burleigh J."/>
            <person name="Smith J."/>
            <person name="Yandell M."/>
            <person name="Nelson C."/>
            <person name="Grigoriev I."/>
            <person name="Davis J."/>
        </authorList>
    </citation>
    <scope>NUCLEOTIDE SEQUENCE</scope>
    <source>
        <strain evidence="3">G11</strain>
    </source>
</reference>
<gene>
    <name evidence="3" type="ORF">CROQUDRAFT_360778</name>
</gene>
<comment type="caution">
    <text evidence="3">The sequence shown here is derived from an EMBL/GenBank/DDBJ whole genome shotgun (WGS) entry which is preliminary data.</text>
</comment>